<dbReference type="EMBL" id="CP060632">
    <property type="protein sequence ID" value="QNM00391.1"/>
    <property type="molecule type" value="Genomic_DNA"/>
</dbReference>
<dbReference type="Gene3D" id="3.60.21.10">
    <property type="match status" value="1"/>
</dbReference>
<dbReference type="KEGG" id="wcp:H9Q76_03670"/>
<name>A0A7G9FPA9_9FIRM</name>
<protein>
    <submittedName>
        <fullName evidence="2">Metallophosphoesterase</fullName>
    </submittedName>
</protein>
<dbReference type="GO" id="GO:0005737">
    <property type="term" value="C:cytoplasm"/>
    <property type="evidence" value="ECO:0007669"/>
    <property type="project" value="TreeGrafter"/>
</dbReference>
<dbReference type="SUPFAM" id="SSF56300">
    <property type="entry name" value="Metallo-dependent phosphatases"/>
    <property type="match status" value="1"/>
</dbReference>
<dbReference type="GO" id="GO:0016791">
    <property type="term" value="F:phosphatase activity"/>
    <property type="evidence" value="ECO:0007669"/>
    <property type="project" value="TreeGrafter"/>
</dbReference>
<dbReference type="InterPro" id="IPR050126">
    <property type="entry name" value="Ap4A_hydrolase"/>
</dbReference>
<dbReference type="RefSeq" id="WP_249321675.1">
    <property type="nucleotide sequence ID" value="NZ_CP060632.1"/>
</dbReference>
<dbReference type="PANTHER" id="PTHR42850:SF4">
    <property type="entry name" value="ZINC-DEPENDENT ENDOPOLYPHOSPHATASE"/>
    <property type="match status" value="1"/>
</dbReference>
<reference evidence="2 3" key="1">
    <citation type="submission" date="2020-08" db="EMBL/GenBank/DDBJ databases">
        <authorList>
            <person name="Liu C."/>
            <person name="Sun Q."/>
        </authorList>
    </citation>
    <scope>NUCLEOTIDE SEQUENCE [LARGE SCALE GENOMIC DNA]</scope>
    <source>
        <strain evidence="2 3">NSJ-4</strain>
    </source>
</reference>
<dbReference type="InterPro" id="IPR004843">
    <property type="entry name" value="Calcineurin-like_PHP"/>
</dbReference>
<evidence type="ECO:0000313" key="2">
    <source>
        <dbReference type="EMBL" id="QNM00391.1"/>
    </source>
</evidence>
<dbReference type="Proteomes" id="UP000515819">
    <property type="component" value="Chromosome"/>
</dbReference>
<keyword evidence="3" id="KW-1185">Reference proteome</keyword>
<evidence type="ECO:0000313" key="3">
    <source>
        <dbReference type="Proteomes" id="UP000515819"/>
    </source>
</evidence>
<dbReference type="AlphaFoldDB" id="A0A7G9FPA9"/>
<accession>A0A7G9FPA9</accession>
<feature type="domain" description="Calcineurin-like phosphoesterase" evidence="1">
    <location>
        <begin position="4"/>
        <end position="207"/>
    </location>
</feature>
<proteinExistence type="predicted"/>
<evidence type="ECO:0000259" key="1">
    <source>
        <dbReference type="Pfam" id="PF00149"/>
    </source>
</evidence>
<dbReference type="InterPro" id="IPR029052">
    <property type="entry name" value="Metallo-depent_PP-like"/>
</dbReference>
<sequence>MTYLISDIHSDYKGFLNILHKISYNNQDMLILVGDIVDRGAEPLRLLKYVKRMVQSEDYNVMLLKGNHELFFQMYLQGTLSAGTWDRFGGQKTRQEVDELSQIEKHELQQFIKNLPIYTKLNSPIYGETIVIHSGIDIDYLVYNEDGFVDVEESIQRGVKENEYQFLISGDIHDCAAAIRRKLDKYIICGHVPTTNLNLDGSYRVYKNDSYMDIDTGNGHKANGGCLSCYCVETDQVVTV</sequence>
<gene>
    <name evidence="2" type="ORF">H9Q76_03670</name>
</gene>
<organism evidence="2 3">
    <name type="scientific">Wujia chipingensis</name>
    <dbReference type="NCBI Taxonomy" id="2763670"/>
    <lineage>
        <taxon>Bacteria</taxon>
        <taxon>Bacillati</taxon>
        <taxon>Bacillota</taxon>
        <taxon>Clostridia</taxon>
        <taxon>Lachnospirales</taxon>
        <taxon>Lachnospiraceae</taxon>
        <taxon>Wujia</taxon>
    </lineage>
</organism>
<dbReference type="PANTHER" id="PTHR42850">
    <property type="entry name" value="METALLOPHOSPHOESTERASE"/>
    <property type="match status" value="1"/>
</dbReference>
<dbReference type="Pfam" id="PF00149">
    <property type="entry name" value="Metallophos"/>
    <property type="match status" value="1"/>
</dbReference>